<reference evidence="11 12" key="1">
    <citation type="submission" date="2020-07" db="EMBL/GenBank/DDBJ databases">
        <title>Sequencing the genomes of 1000 actinobacteria strains.</title>
        <authorList>
            <person name="Klenk H.-P."/>
        </authorList>
    </citation>
    <scope>NUCLEOTIDE SEQUENCE [LARGE SCALE GENOMIC DNA]</scope>
    <source>
        <strain evidence="11 12">DSM 103164</strain>
    </source>
</reference>
<feature type="compositionally biased region" description="Acidic residues" evidence="10">
    <location>
        <begin position="10"/>
        <end position="29"/>
    </location>
</feature>
<dbReference type="PROSITE" id="PS01067">
    <property type="entry name" value="SECE_SEC61G"/>
    <property type="match status" value="1"/>
</dbReference>
<evidence type="ECO:0000313" key="12">
    <source>
        <dbReference type="Proteomes" id="UP000527616"/>
    </source>
</evidence>
<evidence type="ECO:0000256" key="5">
    <source>
        <dbReference type="ARBA" id="ARBA00022927"/>
    </source>
</evidence>
<dbReference type="Proteomes" id="UP000527616">
    <property type="component" value="Unassembled WGS sequence"/>
</dbReference>
<feature type="region of interest" description="Disordered" evidence="10">
    <location>
        <begin position="1"/>
        <end position="79"/>
    </location>
</feature>
<dbReference type="PANTHER" id="PTHR33910:SF1">
    <property type="entry name" value="PROTEIN TRANSLOCASE SUBUNIT SECE"/>
    <property type="match status" value="1"/>
</dbReference>
<dbReference type="GO" id="GO:0065002">
    <property type="term" value="P:intracellular protein transmembrane transport"/>
    <property type="evidence" value="ECO:0007669"/>
    <property type="project" value="UniProtKB-UniRule"/>
</dbReference>
<comment type="subcellular location">
    <subcellularLocation>
        <location evidence="9">Cell membrane</location>
        <topology evidence="9">Single-pass membrane protein</topology>
    </subcellularLocation>
    <subcellularLocation>
        <location evidence="1">Membrane</location>
    </subcellularLocation>
</comment>
<sequence length="137" mass="15158">MADDKREDPDQTPDTDADVADPESAPEGESEARGGTAVRTRATMPKRRSAPDADDDSDGKALTRKSKSRSKDKDGPERIGPIRFIQQCVAELRKVVWPSGSQWQQYFVVVLIFVVFMITVTSLLDLGYGTLLLRLFG</sequence>
<dbReference type="InterPro" id="IPR005807">
    <property type="entry name" value="SecE_bac"/>
</dbReference>
<dbReference type="Pfam" id="PF00584">
    <property type="entry name" value="SecE"/>
    <property type="match status" value="1"/>
</dbReference>
<evidence type="ECO:0000256" key="4">
    <source>
        <dbReference type="ARBA" id="ARBA00022692"/>
    </source>
</evidence>
<keyword evidence="6 9" id="KW-1133">Transmembrane helix</keyword>
<keyword evidence="5 9" id="KW-0653">Protein transport</keyword>
<gene>
    <name evidence="9" type="primary">secE</name>
    <name evidence="11" type="ORF">GGQ54_001091</name>
</gene>
<dbReference type="GO" id="GO:0009306">
    <property type="term" value="P:protein secretion"/>
    <property type="evidence" value="ECO:0007669"/>
    <property type="project" value="UniProtKB-UniRule"/>
</dbReference>
<evidence type="ECO:0000256" key="6">
    <source>
        <dbReference type="ARBA" id="ARBA00022989"/>
    </source>
</evidence>
<keyword evidence="7 9" id="KW-0811">Translocation</keyword>
<evidence type="ECO:0000256" key="10">
    <source>
        <dbReference type="SAM" id="MobiDB-lite"/>
    </source>
</evidence>
<evidence type="ECO:0000256" key="7">
    <source>
        <dbReference type="ARBA" id="ARBA00023010"/>
    </source>
</evidence>
<evidence type="ECO:0000256" key="2">
    <source>
        <dbReference type="ARBA" id="ARBA00022448"/>
    </source>
</evidence>
<feature type="transmembrane region" description="Helical" evidence="9">
    <location>
        <begin position="106"/>
        <end position="133"/>
    </location>
</feature>
<evidence type="ECO:0000256" key="8">
    <source>
        <dbReference type="ARBA" id="ARBA00023136"/>
    </source>
</evidence>
<keyword evidence="2 9" id="KW-0813">Transport</keyword>
<comment type="function">
    <text evidence="9">Essential subunit of the Sec protein translocation channel SecYEG. Clamps together the 2 halves of SecY. May contact the channel plug during translocation.</text>
</comment>
<dbReference type="GO" id="GO:0043952">
    <property type="term" value="P:protein transport by the Sec complex"/>
    <property type="evidence" value="ECO:0007669"/>
    <property type="project" value="UniProtKB-UniRule"/>
</dbReference>
<dbReference type="GO" id="GO:0008320">
    <property type="term" value="F:protein transmembrane transporter activity"/>
    <property type="evidence" value="ECO:0007669"/>
    <property type="project" value="UniProtKB-UniRule"/>
</dbReference>
<dbReference type="RefSeq" id="WP_343045861.1">
    <property type="nucleotide sequence ID" value="NZ_JACBZS010000001.1"/>
</dbReference>
<keyword evidence="12" id="KW-1185">Reference proteome</keyword>
<keyword evidence="4 9" id="KW-0812">Transmembrane</keyword>
<comment type="subunit">
    <text evidence="9">Component of the Sec protein translocase complex. Heterotrimer consisting of SecY, SecE and SecG subunits. The heterotrimers can form oligomers, although 1 heterotrimer is thought to be able to translocate proteins. Interacts with the ribosome. Interacts with SecDF, and other proteins may be involved. Interacts with SecA.</text>
</comment>
<dbReference type="EMBL" id="JACBZS010000001">
    <property type="protein sequence ID" value="NYI70531.1"/>
    <property type="molecule type" value="Genomic_DNA"/>
</dbReference>
<protein>
    <recommendedName>
        <fullName evidence="9">Protein translocase subunit SecE</fullName>
    </recommendedName>
</protein>
<proteinExistence type="inferred from homology"/>
<evidence type="ECO:0000256" key="3">
    <source>
        <dbReference type="ARBA" id="ARBA00022475"/>
    </source>
</evidence>
<comment type="caution">
    <text evidence="11">The sequence shown here is derived from an EMBL/GenBank/DDBJ whole genome shotgun (WGS) entry which is preliminary data.</text>
</comment>
<evidence type="ECO:0000256" key="9">
    <source>
        <dbReference type="HAMAP-Rule" id="MF_00422"/>
    </source>
</evidence>
<organism evidence="11 12">
    <name type="scientific">Naumannella cuiyingiana</name>
    <dbReference type="NCBI Taxonomy" id="1347891"/>
    <lineage>
        <taxon>Bacteria</taxon>
        <taxon>Bacillati</taxon>
        <taxon>Actinomycetota</taxon>
        <taxon>Actinomycetes</taxon>
        <taxon>Propionibacteriales</taxon>
        <taxon>Propionibacteriaceae</taxon>
        <taxon>Naumannella</taxon>
    </lineage>
</organism>
<dbReference type="InterPro" id="IPR038379">
    <property type="entry name" value="SecE_sf"/>
</dbReference>
<dbReference type="PANTHER" id="PTHR33910">
    <property type="entry name" value="PROTEIN TRANSLOCASE SUBUNIT SECE"/>
    <property type="match status" value="1"/>
</dbReference>
<dbReference type="GO" id="GO:0006605">
    <property type="term" value="P:protein targeting"/>
    <property type="evidence" value="ECO:0007669"/>
    <property type="project" value="UniProtKB-UniRule"/>
</dbReference>
<accession>A0A7Z0D872</accession>
<dbReference type="HAMAP" id="MF_00422">
    <property type="entry name" value="SecE"/>
    <property type="match status" value="1"/>
</dbReference>
<dbReference type="InterPro" id="IPR001901">
    <property type="entry name" value="Translocase_SecE/Sec61-g"/>
</dbReference>
<keyword evidence="8 9" id="KW-0472">Membrane</keyword>
<dbReference type="NCBIfam" id="TIGR00964">
    <property type="entry name" value="secE_bact"/>
    <property type="match status" value="1"/>
</dbReference>
<name>A0A7Z0D872_9ACTN</name>
<dbReference type="Gene3D" id="1.20.5.1030">
    <property type="entry name" value="Preprotein translocase secy subunit"/>
    <property type="match status" value="1"/>
</dbReference>
<dbReference type="AlphaFoldDB" id="A0A7Z0D872"/>
<comment type="similarity">
    <text evidence="9">Belongs to the SecE/SEC61-gamma family.</text>
</comment>
<dbReference type="GO" id="GO:0005886">
    <property type="term" value="C:plasma membrane"/>
    <property type="evidence" value="ECO:0007669"/>
    <property type="project" value="UniProtKB-SubCell"/>
</dbReference>
<keyword evidence="3 9" id="KW-1003">Cell membrane</keyword>
<evidence type="ECO:0000256" key="1">
    <source>
        <dbReference type="ARBA" id="ARBA00004370"/>
    </source>
</evidence>
<evidence type="ECO:0000313" key="11">
    <source>
        <dbReference type="EMBL" id="NYI70531.1"/>
    </source>
</evidence>